<dbReference type="EMBL" id="FQZE01000003">
    <property type="protein sequence ID" value="SHI52554.1"/>
    <property type="molecule type" value="Genomic_DNA"/>
</dbReference>
<feature type="chain" id="PRO_5012861529" evidence="2">
    <location>
        <begin position="20"/>
        <end position="173"/>
    </location>
</feature>
<dbReference type="GO" id="GO:0051213">
    <property type="term" value="F:dioxygenase activity"/>
    <property type="evidence" value="ECO:0007669"/>
    <property type="project" value="UniProtKB-KW"/>
</dbReference>
<dbReference type="GO" id="GO:0046872">
    <property type="term" value="F:metal ion binding"/>
    <property type="evidence" value="ECO:0007669"/>
    <property type="project" value="UniProtKB-KW"/>
</dbReference>
<dbReference type="InterPro" id="IPR051785">
    <property type="entry name" value="MMCE/EMCE_epimerase"/>
</dbReference>
<dbReference type="RefSeq" id="WP_073165122.1">
    <property type="nucleotide sequence ID" value="NZ_FQZE01000003.1"/>
</dbReference>
<evidence type="ECO:0000256" key="2">
    <source>
        <dbReference type="SAM" id="SignalP"/>
    </source>
</evidence>
<keyword evidence="4" id="KW-0223">Dioxygenase</keyword>
<dbReference type="GO" id="GO:0004493">
    <property type="term" value="F:methylmalonyl-CoA epimerase activity"/>
    <property type="evidence" value="ECO:0007669"/>
    <property type="project" value="TreeGrafter"/>
</dbReference>
<organism evidence="4 5">
    <name type="scientific">Tangfeifania diversioriginum</name>
    <dbReference type="NCBI Taxonomy" id="1168035"/>
    <lineage>
        <taxon>Bacteria</taxon>
        <taxon>Pseudomonadati</taxon>
        <taxon>Bacteroidota</taxon>
        <taxon>Bacteroidia</taxon>
        <taxon>Marinilabiliales</taxon>
        <taxon>Prolixibacteraceae</taxon>
        <taxon>Tangfeifania</taxon>
    </lineage>
</organism>
<proteinExistence type="predicted"/>
<keyword evidence="2" id="KW-0732">Signal</keyword>
<keyword evidence="5" id="KW-1185">Reference proteome</keyword>
<evidence type="ECO:0000256" key="1">
    <source>
        <dbReference type="ARBA" id="ARBA00022723"/>
    </source>
</evidence>
<feature type="signal peptide" evidence="2">
    <location>
        <begin position="1"/>
        <end position="19"/>
    </location>
</feature>
<dbReference type="PANTHER" id="PTHR43048">
    <property type="entry name" value="METHYLMALONYL-COA EPIMERASE"/>
    <property type="match status" value="1"/>
</dbReference>
<dbReference type="PANTHER" id="PTHR43048:SF3">
    <property type="entry name" value="METHYLMALONYL-COA EPIMERASE, MITOCHONDRIAL"/>
    <property type="match status" value="1"/>
</dbReference>
<keyword evidence="4" id="KW-0560">Oxidoreductase</keyword>
<dbReference type="SUPFAM" id="SSF54593">
    <property type="entry name" value="Glyoxalase/Bleomycin resistance protein/Dihydroxybiphenyl dioxygenase"/>
    <property type="match status" value="1"/>
</dbReference>
<reference evidence="4 5" key="1">
    <citation type="submission" date="2016-11" db="EMBL/GenBank/DDBJ databases">
        <authorList>
            <person name="Jaros S."/>
            <person name="Januszkiewicz K."/>
            <person name="Wedrychowicz H."/>
        </authorList>
    </citation>
    <scope>NUCLEOTIDE SEQUENCE [LARGE SCALE GENOMIC DNA]</scope>
    <source>
        <strain evidence="4 5">DSM 27063</strain>
    </source>
</reference>
<dbReference type="AlphaFoldDB" id="A0A1M6BVK8"/>
<dbReference type="Proteomes" id="UP000184050">
    <property type="component" value="Unassembled WGS sequence"/>
</dbReference>
<dbReference type="Gene3D" id="3.10.180.10">
    <property type="entry name" value="2,3-Dihydroxybiphenyl 1,2-Dioxygenase, domain 1"/>
    <property type="match status" value="1"/>
</dbReference>
<evidence type="ECO:0000313" key="5">
    <source>
        <dbReference type="Proteomes" id="UP000184050"/>
    </source>
</evidence>
<dbReference type="CDD" id="cd06587">
    <property type="entry name" value="VOC"/>
    <property type="match status" value="1"/>
</dbReference>
<evidence type="ECO:0000313" key="4">
    <source>
        <dbReference type="EMBL" id="SHI52554.1"/>
    </source>
</evidence>
<dbReference type="Pfam" id="PF00903">
    <property type="entry name" value="Glyoxalase"/>
    <property type="match status" value="1"/>
</dbReference>
<dbReference type="GO" id="GO:0046491">
    <property type="term" value="P:L-methylmalonyl-CoA metabolic process"/>
    <property type="evidence" value="ECO:0007669"/>
    <property type="project" value="TreeGrafter"/>
</dbReference>
<dbReference type="InterPro" id="IPR037523">
    <property type="entry name" value="VOC_core"/>
</dbReference>
<protein>
    <submittedName>
        <fullName evidence="4">Catechol 2,3-dioxygenase</fullName>
    </submittedName>
</protein>
<gene>
    <name evidence="4" type="ORF">SAMN05444280_10341</name>
</gene>
<keyword evidence="1" id="KW-0479">Metal-binding</keyword>
<dbReference type="STRING" id="1168035.SAMN05444280_10341"/>
<evidence type="ECO:0000259" key="3">
    <source>
        <dbReference type="PROSITE" id="PS51819"/>
    </source>
</evidence>
<dbReference type="InterPro" id="IPR029068">
    <property type="entry name" value="Glyas_Bleomycin-R_OHBP_Dase"/>
</dbReference>
<sequence length="173" mass="19196">MKNLFTAIILFFVSTHMNAQMAPAPEEFNHSGISIGVVVSDLDKSLDFYTNVIGMTQTGAFGVNGENAKELGLSDGRSLDVKILKLKDSPQASEWKLMSFGEKANHPKQNYIHDDTGMQYITLFVTNIAPFLERMNNHNVEILSKKPSTLDDGRKFILVQDPDGTFIEIIGSN</sequence>
<accession>A0A1M6BVK8</accession>
<dbReference type="PROSITE" id="PS51819">
    <property type="entry name" value="VOC"/>
    <property type="match status" value="1"/>
</dbReference>
<dbReference type="InterPro" id="IPR004360">
    <property type="entry name" value="Glyas_Fos-R_dOase_dom"/>
</dbReference>
<name>A0A1M6BVK8_9BACT</name>
<feature type="domain" description="VOC" evidence="3">
    <location>
        <begin position="27"/>
        <end position="172"/>
    </location>
</feature>